<protein>
    <submittedName>
        <fullName evidence="2">Uncharacterized protein</fullName>
    </submittedName>
</protein>
<gene>
    <name evidence="2" type="ORF">OS493_024809</name>
</gene>
<organism evidence="2 3">
    <name type="scientific">Desmophyllum pertusum</name>
    <dbReference type="NCBI Taxonomy" id="174260"/>
    <lineage>
        <taxon>Eukaryota</taxon>
        <taxon>Metazoa</taxon>
        <taxon>Cnidaria</taxon>
        <taxon>Anthozoa</taxon>
        <taxon>Hexacorallia</taxon>
        <taxon>Scleractinia</taxon>
        <taxon>Caryophylliina</taxon>
        <taxon>Caryophylliidae</taxon>
        <taxon>Desmophyllum</taxon>
    </lineage>
</organism>
<proteinExistence type="predicted"/>
<name>A0A9W9ZDF8_9CNID</name>
<feature type="compositionally biased region" description="Acidic residues" evidence="1">
    <location>
        <begin position="20"/>
        <end position="47"/>
    </location>
</feature>
<dbReference type="AlphaFoldDB" id="A0A9W9ZDF8"/>
<reference evidence="2" key="1">
    <citation type="submission" date="2023-01" db="EMBL/GenBank/DDBJ databases">
        <title>Genome assembly of the deep-sea coral Lophelia pertusa.</title>
        <authorList>
            <person name="Herrera S."/>
            <person name="Cordes E."/>
        </authorList>
    </citation>
    <scope>NUCLEOTIDE SEQUENCE</scope>
    <source>
        <strain evidence="2">USNM1676648</strain>
        <tissue evidence="2">Polyp</tissue>
    </source>
</reference>
<dbReference type="Proteomes" id="UP001163046">
    <property type="component" value="Unassembled WGS sequence"/>
</dbReference>
<evidence type="ECO:0000313" key="3">
    <source>
        <dbReference type="Proteomes" id="UP001163046"/>
    </source>
</evidence>
<evidence type="ECO:0000256" key="1">
    <source>
        <dbReference type="SAM" id="MobiDB-lite"/>
    </source>
</evidence>
<accession>A0A9W9ZDF8</accession>
<comment type="caution">
    <text evidence="2">The sequence shown here is derived from an EMBL/GenBank/DDBJ whole genome shotgun (WGS) entry which is preliminary data.</text>
</comment>
<feature type="region of interest" description="Disordered" evidence="1">
    <location>
        <begin position="1"/>
        <end position="66"/>
    </location>
</feature>
<evidence type="ECO:0000313" key="2">
    <source>
        <dbReference type="EMBL" id="KAJ7378144.1"/>
    </source>
</evidence>
<sequence>MYSELIPSIQLHIGETSNGDTEDTEPVVNPEEIDIDEDEDDNDEDVQVEQQSVPSKVFGGLRQEDD</sequence>
<keyword evidence="3" id="KW-1185">Reference proteome</keyword>
<dbReference type="EMBL" id="MU826369">
    <property type="protein sequence ID" value="KAJ7378144.1"/>
    <property type="molecule type" value="Genomic_DNA"/>
</dbReference>